<organism evidence="2">
    <name type="scientific">Rhodanobacter sp. IGA1.0</name>
    <dbReference type="NCBI Taxonomy" id="3158582"/>
    <lineage>
        <taxon>Bacteria</taxon>
        <taxon>Pseudomonadati</taxon>
        <taxon>Pseudomonadota</taxon>
        <taxon>Gammaproteobacteria</taxon>
        <taxon>Lysobacterales</taxon>
        <taxon>Rhodanobacteraceae</taxon>
        <taxon>Rhodanobacter</taxon>
    </lineage>
</organism>
<name>A0AAU7QJH3_9GAMM</name>
<evidence type="ECO:0000259" key="1">
    <source>
        <dbReference type="PROSITE" id="PS50053"/>
    </source>
</evidence>
<dbReference type="InterPro" id="IPR000626">
    <property type="entry name" value="Ubiquitin-like_dom"/>
</dbReference>
<dbReference type="PROSITE" id="PS50053">
    <property type="entry name" value="UBIQUITIN_2"/>
    <property type="match status" value="1"/>
</dbReference>
<reference evidence="2" key="1">
    <citation type="submission" date="2024-06" db="EMBL/GenBank/DDBJ databases">
        <authorList>
            <person name="Sun Y."/>
        </authorList>
    </citation>
    <scope>NUCLEOTIDE SEQUENCE</scope>
    <source>
        <strain evidence="2">IGA1.0</strain>
    </source>
</reference>
<feature type="domain" description="Ubiquitin-like" evidence="1">
    <location>
        <begin position="2"/>
        <end position="83"/>
    </location>
</feature>
<evidence type="ECO:0000313" key="2">
    <source>
        <dbReference type="EMBL" id="XBS89665.1"/>
    </source>
</evidence>
<dbReference type="InterPro" id="IPR029071">
    <property type="entry name" value="Ubiquitin-like_domsf"/>
</dbReference>
<dbReference type="RefSeq" id="WP_350016074.1">
    <property type="nucleotide sequence ID" value="NZ_CP157948.1"/>
</dbReference>
<proteinExistence type="predicted"/>
<dbReference type="SUPFAM" id="SSF54236">
    <property type="entry name" value="Ubiquitin-like"/>
    <property type="match status" value="1"/>
</dbReference>
<sequence>MPRIFVKFQDQKHVELAAGPDATFRSVVEQAYRELWPHDELPPDDQLKIFYEGKLVAKAALTLGDLNVQAYKTISVELPARREDAPIDNVLAKLQAFLRLSAGELGPDEMTFIGIGCFDHGHGEDSIKRQQCPDSLLQYCIRQRVDLNLILVDPGFADTTGRFRQIYDMPGWRLQFVEEGGRIRQYSYTPSVTAGACDVWLTVFATGIAEYTLELAGQGKLIGGISLPDVFAAAGGPHHPGACVISGNFYLAPADASQYFTRGSQQVIAAAGFTHNP</sequence>
<accession>A0AAU7QJH3</accession>
<gene>
    <name evidence="2" type="ORF">ABNK63_14880</name>
</gene>
<dbReference type="EMBL" id="CP157948">
    <property type="protein sequence ID" value="XBS89665.1"/>
    <property type="molecule type" value="Genomic_DNA"/>
</dbReference>
<protein>
    <recommendedName>
        <fullName evidence="1">Ubiquitin-like domain-containing protein</fullName>
    </recommendedName>
</protein>
<dbReference type="AlphaFoldDB" id="A0AAU7QJH3"/>